<dbReference type="HOGENOM" id="CLU_064343_0_0_1"/>
<evidence type="ECO:0000313" key="4">
    <source>
        <dbReference type="Proteomes" id="UP000001640"/>
    </source>
</evidence>
<keyword evidence="1" id="KW-0175">Coiled coil</keyword>
<dbReference type="OrthoDB" id="4061731at2759"/>
<sequence>MTTQDEPQQRVISQPIELQKLSLVNKQQKNASSTVSTPTIPKKPINMQIPITSPVKPIDFSTDDDNDYDDDYEEEESYVMASPTRKNQNATDNEDLIYQLASKQREITELEALLNKARDQLKSLEIQFRDSLPRDGPVQLGASNKVWLSVMQRKINEVNNSPNVIRGKKSISNFFTNTANTVNAKYNNMQTQTQTQRPVPPPPSRSKTRGGTFLSSLVEKFNEFNVDEAEEDEFDESHSNVRDKFYLKEQFGCEEDEDVEDTIADEPLHNMESIPASVFQRYGGR</sequence>
<feature type="region of interest" description="Disordered" evidence="2">
    <location>
        <begin position="189"/>
        <end position="209"/>
    </location>
</feature>
<reference key="2">
    <citation type="submission" date="2011-08" db="EMBL/GenBank/DDBJ databases">
        <title>Genome sequence of Naumovozyma castellii.</title>
        <authorList>
            <person name="Gordon J.L."/>
            <person name="Armisen D."/>
            <person name="Proux-Wera E."/>
            <person name="OhEigeartaigh S.S."/>
            <person name="Byrne K.P."/>
            <person name="Wolfe K.H."/>
        </authorList>
    </citation>
    <scope>NUCLEOTIDE SEQUENCE</scope>
    <source>
        <strain>Type strain:CBS 4309</strain>
    </source>
</reference>
<reference evidence="3 4" key="1">
    <citation type="journal article" date="2011" name="Proc. Natl. Acad. Sci. U.S.A.">
        <title>Evolutionary erosion of yeast sex chromosomes by mating-type switching accidents.</title>
        <authorList>
            <person name="Gordon J.L."/>
            <person name="Armisen D."/>
            <person name="Proux-Wera E."/>
            <person name="Oheigeartaigh S.S."/>
            <person name="Byrne K.P."/>
            <person name="Wolfe K.H."/>
        </authorList>
    </citation>
    <scope>NUCLEOTIDE SEQUENCE [LARGE SCALE GENOMIC DNA]</scope>
    <source>
        <strain evidence="4">ATCC 76901 / BCRC 22586 / CBS 4309 / NBRC 1992 / NRRL Y-12630</strain>
    </source>
</reference>
<feature type="coiled-coil region" evidence="1">
    <location>
        <begin position="93"/>
        <end position="127"/>
    </location>
</feature>
<dbReference type="RefSeq" id="XP_003676733.1">
    <property type="nucleotide sequence ID" value="XM_003676685.1"/>
</dbReference>
<dbReference type="AlphaFoldDB" id="G0VFV7"/>
<dbReference type="FunCoup" id="G0VFV7">
    <property type="interactions" value="26"/>
</dbReference>
<accession>G0VFV7</accession>
<dbReference type="OMA" id="LPPRNTM"/>
<feature type="compositionally biased region" description="Polar residues" evidence="2">
    <location>
        <begin position="23"/>
        <end position="39"/>
    </location>
</feature>
<dbReference type="Proteomes" id="UP000001640">
    <property type="component" value="Chromosome 5"/>
</dbReference>
<keyword evidence="4" id="KW-1185">Reference proteome</keyword>
<evidence type="ECO:0000256" key="2">
    <source>
        <dbReference type="SAM" id="MobiDB-lite"/>
    </source>
</evidence>
<dbReference type="InParanoid" id="G0VFV7"/>
<name>G0VFV7_NAUCA</name>
<dbReference type="GeneID" id="96904005"/>
<dbReference type="EMBL" id="HE576756">
    <property type="protein sequence ID" value="CCC70376.1"/>
    <property type="molecule type" value="Genomic_DNA"/>
</dbReference>
<evidence type="ECO:0000313" key="3">
    <source>
        <dbReference type="EMBL" id="CCC70376.1"/>
    </source>
</evidence>
<proteinExistence type="predicted"/>
<gene>
    <name evidence="3" type="primary">NCAS0E03060</name>
    <name evidence="3" type="ordered locus">NCAS_0E03060</name>
</gene>
<dbReference type="eggNOG" id="ENOG502S3WS">
    <property type="taxonomic scope" value="Eukaryota"/>
</dbReference>
<feature type="region of interest" description="Disordered" evidence="2">
    <location>
        <begin position="23"/>
        <end position="47"/>
    </location>
</feature>
<protein>
    <submittedName>
        <fullName evidence="3">Uncharacterized protein</fullName>
    </submittedName>
</protein>
<dbReference type="KEGG" id="ncs:NCAS_0E03060"/>
<evidence type="ECO:0000256" key="1">
    <source>
        <dbReference type="SAM" id="Coils"/>
    </source>
</evidence>
<organism evidence="3 4">
    <name type="scientific">Naumovozyma castellii</name>
    <name type="common">Yeast</name>
    <name type="synonym">Saccharomyces castellii</name>
    <dbReference type="NCBI Taxonomy" id="27288"/>
    <lineage>
        <taxon>Eukaryota</taxon>
        <taxon>Fungi</taxon>
        <taxon>Dikarya</taxon>
        <taxon>Ascomycota</taxon>
        <taxon>Saccharomycotina</taxon>
        <taxon>Saccharomycetes</taxon>
        <taxon>Saccharomycetales</taxon>
        <taxon>Saccharomycetaceae</taxon>
        <taxon>Naumovozyma</taxon>
    </lineage>
</organism>